<accession>A0A7C9K911</accession>
<evidence type="ECO:0000313" key="2">
    <source>
        <dbReference type="Proteomes" id="UP000483432"/>
    </source>
</evidence>
<name>A0A7C9K911_9PROT</name>
<gene>
    <name evidence="1" type="ORF">GZ085_05675</name>
</gene>
<sequence>MPNHKRQTIHISGTLRSRINSLAHAQAQQAETRYRSDMLRHLQDAAGEGASLDDLHAMVDVMEAGANEYRSVG</sequence>
<dbReference type="Proteomes" id="UP000483432">
    <property type="component" value="Unassembled WGS sequence"/>
</dbReference>
<comment type="caution">
    <text evidence="1">The sequence shown here is derived from an EMBL/GenBank/DDBJ whole genome shotgun (WGS) entry which is preliminary data.</text>
</comment>
<organism evidence="1 2">
    <name type="scientific">Sulfuriferula multivorans</name>
    <dbReference type="NCBI Taxonomy" id="1559896"/>
    <lineage>
        <taxon>Bacteria</taxon>
        <taxon>Pseudomonadati</taxon>
        <taxon>Pseudomonadota</taxon>
        <taxon>Betaproteobacteria</taxon>
        <taxon>Nitrosomonadales</taxon>
        <taxon>Sulfuricellaceae</taxon>
        <taxon>Sulfuriferula</taxon>
    </lineage>
</organism>
<dbReference type="AlphaFoldDB" id="A0A7C9K911"/>
<evidence type="ECO:0000313" key="1">
    <source>
        <dbReference type="EMBL" id="NDP47875.1"/>
    </source>
</evidence>
<proteinExistence type="predicted"/>
<protein>
    <submittedName>
        <fullName evidence="1">Uncharacterized protein</fullName>
    </submittedName>
</protein>
<dbReference type="EMBL" id="JAAFGW010000063">
    <property type="protein sequence ID" value="NDP47875.1"/>
    <property type="molecule type" value="Genomic_DNA"/>
</dbReference>
<reference evidence="1 2" key="1">
    <citation type="submission" date="2019-09" db="EMBL/GenBank/DDBJ databases">
        <title>H2 Metabolism Revealed by Metagenomic Analysis in Subglacial Sediment of East Antarctica.</title>
        <authorList>
            <person name="Yang Z."/>
            <person name="Zhang Y."/>
            <person name="Lv Y."/>
            <person name="Yan W."/>
            <person name="Xiao X."/>
            <person name="Sun B."/>
            <person name="Ma H."/>
        </authorList>
    </citation>
    <scope>NUCLEOTIDE SEQUENCE [LARGE SCALE GENOMIC DNA]</scope>
    <source>
        <strain evidence="1">Bin2_2</strain>
    </source>
</reference>